<feature type="compositionally biased region" description="Low complexity" evidence="1">
    <location>
        <begin position="163"/>
        <end position="195"/>
    </location>
</feature>
<dbReference type="SMART" id="SM00287">
    <property type="entry name" value="SH3b"/>
    <property type="match status" value="2"/>
</dbReference>
<protein>
    <submittedName>
        <fullName evidence="4">SH3 domain-containing protein</fullName>
    </submittedName>
</protein>
<accession>A0ABS7YYP1</accession>
<evidence type="ECO:0000256" key="1">
    <source>
        <dbReference type="SAM" id="MobiDB-lite"/>
    </source>
</evidence>
<feature type="chain" id="PRO_5046938298" evidence="2">
    <location>
        <begin position="23"/>
        <end position="273"/>
    </location>
</feature>
<dbReference type="EMBL" id="JAIWIY010000001">
    <property type="protein sequence ID" value="MCA2096855.1"/>
    <property type="molecule type" value="Genomic_DNA"/>
</dbReference>
<feature type="signal peptide" evidence="2">
    <location>
        <begin position="1"/>
        <end position="22"/>
    </location>
</feature>
<feature type="domain" description="SH3b" evidence="3">
    <location>
        <begin position="94"/>
        <end position="154"/>
    </location>
</feature>
<gene>
    <name evidence="4" type="ORF">LDJ82_08120</name>
</gene>
<dbReference type="InterPro" id="IPR003646">
    <property type="entry name" value="SH3-like_bac-type"/>
</dbReference>
<dbReference type="InterPro" id="IPR052354">
    <property type="entry name" value="Cell_Wall_Dynamics_Protein"/>
</dbReference>
<sequence>MKFFTKYALAAALVIPSAFSFGARKADAASAVINKNQANGVNVRSEAKLGDNIIGLIDDEDAKYEIKENKDGWLKIDFEGKDAYVSADLFHLLEETEVVSATNFRKEDNLDSEVIKVLEKGTVAKALELADNGFVKVEVDGEVGYIYNNLLKTFRKKNEEIAKAQQSQAKQAPAQKAQQAQPAQQQAPAQNNNQSYQGSTNWAKEWIAQRESGGSYTAYNPRGGYYGRYQLNPSLVRYGASPAEQEAAADNYVSQRYGSWENAQAFWQRNGWY</sequence>
<proteinExistence type="predicted"/>
<dbReference type="PANTHER" id="PTHR34408">
    <property type="entry name" value="FAMILY PROTEIN, PUTATIVE-RELATED"/>
    <property type="match status" value="1"/>
</dbReference>
<dbReference type="Pfam" id="PF08239">
    <property type="entry name" value="SH3_3"/>
    <property type="match status" value="2"/>
</dbReference>
<dbReference type="PANTHER" id="PTHR34408:SF2">
    <property type="entry name" value="CELL WALL-BINDING PROTEIN YWSB"/>
    <property type="match status" value="1"/>
</dbReference>
<evidence type="ECO:0000313" key="4">
    <source>
        <dbReference type="EMBL" id="MCA2096855.1"/>
    </source>
</evidence>
<feature type="region of interest" description="Disordered" evidence="1">
    <location>
        <begin position="162"/>
        <end position="198"/>
    </location>
</feature>
<evidence type="ECO:0000259" key="3">
    <source>
        <dbReference type="SMART" id="SM00287"/>
    </source>
</evidence>
<dbReference type="Gene3D" id="2.30.30.40">
    <property type="entry name" value="SH3 Domains"/>
    <property type="match status" value="2"/>
</dbReference>
<dbReference type="Proteomes" id="UP001198374">
    <property type="component" value="Unassembled WGS sequence"/>
</dbReference>
<keyword evidence="2" id="KW-0732">Signal</keyword>
<evidence type="ECO:0000313" key="5">
    <source>
        <dbReference type="Proteomes" id="UP001198374"/>
    </source>
</evidence>
<reference evidence="5" key="1">
    <citation type="submission" date="2023-07" db="EMBL/GenBank/DDBJ databases">
        <title>FDA dAtabase for Regulatory Grade micrObial Sequences (FDA-ARGOS): Supporting development and validation of Infectious Disease Dx tests.</title>
        <authorList>
            <person name="Sproer C."/>
            <person name="Gronow S."/>
            <person name="Severitt S."/>
            <person name="Schroder I."/>
            <person name="Tallon L."/>
            <person name="Sadzewicz L."/>
            <person name="Zhao X."/>
            <person name="Boylan J."/>
            <person name="Ott S."/>
            <person name="Bowen H."/>
            <person name="Vavikolanu K."/>
            <person name="Hazen T."/>
            <person name="Aluvathingal J."/>
            <person name="Nadendla S."/>
            <person name="Lowell S."/>
            <person name="Myers T."/>
            <person name="Yan Y."/>
        </authorList>
    </citation>
    <scope>NUCLEOTIDE SEQUENCE [LARGE SCALE GENOMIC DNA]</scope>
    <source>
        <strain evidence="5">FDAARGOS_1538</strain>
    </source>
</reference>
<organism evidence="4 5">
    <name type="scientific">Anaerococcus degeneri</name>
    <dbReference type="NCBI Taxonomy" id="361500"/>
    <lineage>
        <taxon>Bacteria</taxon>
        <taxon>Bacillati</taxon>
        <taxon>Bacillota</taxon>
        <taxon>Tissierellia</taxon>
        <taxon>Tissierellales</taxon>
        <taxon>Peptoniphilaceae</taxon>
        <taxon>Anaerococcus</taxon>
    </lineage>
</organism>
<comment type="caution">
    <text evidence="4">The sequence shown here is derived from an EMBL/GenBank/DDBJ whole genome shotgun (WGS) entry which is preliminary data.</text>
</comment>
<name>A0ABS7YYP1_9FIRM</name>
<dbReference type="RefSeq" id="WP_209771059.1">
    <property type="nucleotide sequence ID" value="NZ_JAGGLO010000001.1"/>
</dbReference>
<feature type="domain" description="SH3b" evidence="3">
    <location>
        <begin position="28"/>
        <end position="93"/>
    </location>
</feature>
<evidence type="ECO:0000256" key="2">
    <source>
        <dbReference type="SAM" id="SignalP"/>
    </source>
</evidence>
<keyword evidence="5" id="KW-1185">Reference proteome</keyword>